<gene>
    <name evidence="4" type="ORF">AB8S09_13325</name>
</gene>
<accession>A0ABV4E0B7</accession>
<reference evidence="4 5" key="1">
    <citation type="submission" date="2024-08" db="EMBL/GenBank/DDBJ databases">
        <title>Clostridium lapicellarii sp. nov., and Clostridium renhuaiense sp. nov., two species isolated from the mud in a fermentation cellar used for producing sauce-flavour Chinese liquors.</title>
        <authorList>
            <person name="Yang F."/>
            <person name="Wang H."/>
            <person name="Chen L.Q."/>
            <person name="Zhou N."/>
            <person name="Lu J.J."/>
            <person name="Pu X.X."/>
            <person name="Wan B."/>
            <person name="Wang L."/>
            <person name="Liu S.J."/>
        </authorList>
    </citation>
    <scope>NUCLEOTIDE SEQUENCE [LARGE SCALE GENOMIC DNA]</scope>
    <source>
        <strain evidence="4 5">MT-113</strain>
    </source>
</reference>
<dbReference type="PANTHER" id="PTHR30328:SF54">
    <property type="entry name" value="HTH-TYPE TRANSCRIPTIONAL REPRESSOR SCO4008"/>
    <property type="match status" value="1"/>
</dbReference>
<keyword evidence="5" id="KW-1185">Reference proteome</keyword>
<dbReference type="InterPro" id="IPR050109">
    <property type="entry name" value="HTH-type_TetR-like_transc_reg"/>
</dbReference>
<dbReference type="PROSITE" id="PS50977">
    <property type="entry name" value="HTH_TETR_2"/>
    <property type="match status" value="1"/>
</dbReference>
<dbReference type="InterPro" id="IPR001647">
    <property type="entry name" value="HTH_TetR"/>
</dbReference>
<feature type="domain" description="HTH tetR-type" evidence="3">
    <location>
        <begin position="12"/>
        <end position="72"/>
    </location>
</feature>
<name>A0ABV4E0B7_9CLOT</name>
<evidence type="ECO:0000256" key="1">
    <source>
        <dbReference type="ARBA" id="ARBA00023125"/>
    </source>
</evidence>
<evidence type="ECO:0000256" key="2">
    <source>
        <dbReference type="PROSITE-ProRule" id="PRU00335"/>
    </source>
</evidence>
<dbReference type="Pfam" id="PF00440">
    <property type="entry name" value="TetR_N"/>
    <property type="match status" value="1"/>
</dbReference>
<feature type="DNA-binding region" description="H-T-H motif" evidence="2">
    <location>
        <begin position="35"/>
        <end position="54"/>
    </location>
</feature>
<dbReference type="SUPFAM" id="SSF46689">
    <property type="entry name" value="Homeodomain-like"/>
    <property type="match status" value="1"/>
</dbReference>
<dbReference type="PANTHER" id="PTHR30328">
    <property type="entry name" value="TRANSCRIPTIONAL REPRESSOR"/>
    <property type="match status" value="1"/>
</dbReference>
<protein>
    <submittedName>
        <fullName evidence="4">TetR/AcrR family transcriptional regulator</fullName>
    </submittedName>
</protein>
<proteinExistence type="predicted"/>
<keyword evidence="1 2" id="KW-0238">DNA-binding</keyword>
<dbReference type="RefSeq" id="WP_294183553.1">
    <property type="nucleotide sequence ID" value="NZ_JBGFFE010000024.1"/>
</dbReference>
<dbReference type="EMBL" id="JBGFFE010000024">
    <property type="protein sequence ID" value="MEY8764599.1"/>
    <property type="molecule type" value="Genomic_DNA"/>
</dbReference>
<dbReference type="InterPro" id="IPR009057">
    <property type="entry name" value="Homeodomain-like_sf"/>
</dbReference>
<sequence length="219" mass="26040">MVPKKTFFNLEEKKQDKIIRSAISEFTKYGFERAKMDTIAKNANVSKGSMYQYFDNKEELFLFSVKWSIDLFYKRYGRYLNLKKDMNIFDLFYKDAKIIWSQMMEERDMVIFIQDVLLGKYKNLTDKSMSYIMDMVNKNTLNMIQNGKRNGSIRKDIDDNLLLIFITGVSLKFKEHMMNSARTQGKDIVDEGFEENEREIKSMIELLKNGMGENRCLFR</sequence>
<evidence type="ECO:0000313" key="4">
    <source>
        <dbReference type="EMBL" id="MEY8764599.1"/>
    </source>
</evidence>
<evidence type="ECO:0000259" key="3">
    <source>
        <dbReference type="PROSITE" id="PS50977"/>
    </source>
</evidence>
<organism evidence="4 5">
    <name type="scientific">Clostridium lapidicellarium</name>
    <dbReference type="NCBI Taxonomy" id="3240931"/>
    <lineage>
        <taxon>Bacteria</taxon>
        <taxon>Bacillati</taxon>
        <taxon>Bacillota</taxon>
        <taxon>Clostridia</taxon>
        <taxon>Eubacteriales</taxon>
        <taxon>Clostridiaceae</taxon>
        <taxon>Clostridium</taxon>
    </lineage>
</organism>
<evidence type="ECO:0000313" key="5">
    <source>
        <dbReference type="Proteomes" id="UP001565220"/>
    </source>
</evidence>
<dbReference type="Gene3D" id="1.10.357.10">
    <property type="entry name" value="Tetracycline Repressor, domain 2"/>
    <property type="match status" value="1"/>
</dbReference>
<comment type="caution">
    <text evidence="4">The sequence shown here is derived from an EMBL/GenBank/DDBJ whole genome shotgun (WGS) entry which is preliminary data.</text>
</comment>
<dbReference type="PRINTS" id="PR00455">
    <property type="entry name" value="HTHTETR"/>
</dbReference>
<dbReference type="Proteomes" id="UP001565220">
    <property type="component" value="Unassembled WGS sequence"/>
</dbReference>